<accession>A0A150L8P4</accession>
<dbReference type="EMBL" id="LQYT01000135">
    <property type="protein sequence ID" value="KYD08723.1"/>
    <property type="molecule type" value="Genomic_DNA"/>
</dbReference>
<gene>
    <name evidence="2" type="ORF">B4135_0404</name>
</gene>
<feature type="region of interest" description="Disordered" evidence="1">
    <location>
        <begin position="25"/>
        <end position="53"/>
    </location>
</feature>
<protein>
    <submittedName>
        <fullName evidence="2">Uncharacterized protein</fullName>
    </submittedName>
</protein>
<dbReference type="STRING" id="301148.B4135_0404"/>
<comment type="caution">
    <text evidence="2">The sequence shown here is derived from an EMBL/GenBank/DDBJ whole genome shotgun (WGS) entry which is preliminary data.</text>
</comment>
<feature type="compositionally biased region" description="Basic and acidic residues" evidence="1">
    <location>
        <begin position="30"/>
        <end position="41"/>
    </location>
</feature>
<proteinExistence type="predicted"/>
<organism evidence="2 3">
    <name type="scientific">Caldibacillus debilis</name>
    <dbReference type="NCBI Taxonomy" id="301148"/>
    <lineage>
        <taxon>Bacteria</taxon>
        <taxon>Bacillati</taxon>
        <taxon>Bacillota</taxon>
        <taxon>Bacilli</taxon>
        <taxon>Bacillales</taxon>
        <taxon>Bacillaceae</taxon>
        <taxon>Caldibacillus</taxon>
    </lineage>
</organism>
<evidence type="ECO:0000313" key="3">
    <source>
        <dbReference type="Proteomes" id="UP000075683"/>
    </source>
</evidence>
<evidence type="ECO:0000313" key="2">
    <source>
        <dbReference type="EMBL" id="KYD08723.1"/>
    </source>
</evidence>
<dbReference type="AlphaFoldDB" id="A0A150L8P4"/>
<sequence>MRNAAKLAEKRNLRGSGACCKRAAKITKPGHSERHGLDPENRGNPAKMMGRTG</sequence>
<evidence type="ECO:0000256" key="1">
    <source>
        <dbReference type="SAM" id="MobiDB-lite"/>
    </source>
</evidence>
<name>A0A150L8P4_9BACI</name>
<dbReference type="Proteomes" id="UP000075683">
    <property type="component" value="Unassembled WGS sequence"/>
</dbReference>
<reference evidence="2 3" key="1">
    <citation type="submission" date="2016-01" db="EMBL/GenBank/DDBJ databases">
        <title>Draft Genome Sequences of Seven Thermophilic Sporeformers Isolated from Foods.</title>
        <authorList>
            <person name="Berendsen E.M."/>
            <person name="Wells-Bennik M.H."/>
            <person name="Krawcyk A.O."/>
            <person name="De Jong A."/>
            <person name="Holsappel S."/>
            <person name="Eijlander R.T."/>
            <person name="Kuipers O.P."/>
        </authorList>
    </citation>
    <scope>NUCLEOTIDE SEQUENCE [LARGE SCALE GENOMIC DNA]</scope>
    <source>
        <strain evidence="2 3">B4135</strain>
    </source>
</reference>